<dbReference type="Gene3D" id="1.10.287.70">
    <property type="match status" value="1"/>
</dbReference>
<evidence type="ECO:0000259" key="16">
    <source>
        <dbReference type="Pfam" id="PF21381"/>
    </source>
</evidence>
<evidence type="ECO:0000256" key="2">
    <source>
        <dbReference type="ARBA" id="ARBA00004651"/>
    </source>
</evidence>
<dbReference type="Pfam" id="PF21381">
    <property type="entry name" value="MCLN_ECD"/>
    <property type="match status" value="1"/>
</dbReference>
<evidence type="ECO:0000256" key="10">
    <source>
        <dbReference type="ARBA" id="ARBA00023157"/>
    </source>
</evidence>
<feature type="transmembrane region" description="Helical" evidence="14">
    <location>
        <begin position="562"/>
        <end position="584"/>
    </location>
</feature>
<feature type="domain" description="Polycystin cation channel PKD1/PKD2" evidence="15">
    <location>
        <begin position="455"/>
        <end position="590"/>
    </location>
</feature>
<dbReference type="OrthoDB" id="263481at2759"/>
<keyword evidence="4" id="KW-1003">Cell membrane</keyword>
<keyword evidence="7 14" id="KW-1133">Transmembrane helix</keyword>
<keyword evidence="6" id="KW-0967">Endosome</keyword>
<evidence type="ECO:0000256" key="8">
    <source>
        <dbReference type="ARBA" id="ARBA00023065"/>
    </source>
</evidence>
<evidence type="ECO:0000256" key="9">
    <source>
        <dbReference type="ARBA" id="ARBA00023136"/>
    </source>
</evidence>
<evidence type="ECO:0000256" key="4">
    <source>
        <dbReference type="ARBA" id="ARBA00022475"/>
    </source>
</evidence>
<sequence length="675" mass="75700">MPRRRKTPLSKTTIHRVGVFQPLNQSFPSTPNHSSQSLMNQPLVGYLDLLFKSSGFLTDDLDRQFETASITEMDESSCLRNELSYFFLSSLERWKQSGDISYTMVVQFLKLVIVTSQLLLFGSLSSTRISYGERAELSFKHMYLLDWDPQYETLPYPPSTGIYSVYSREQLYSSVGFALREFNATELTSLNGYSFTEAGRSVRVCTAQFEPSAASLSDSDAVKVLQLKALGVRDLIFCAFFSVVCRNLDLVNISKSALIDGDHTKRLLDSRGLSVDFARFQSLSLYFSLNSPPIHHTDWDMSVECFQFDIEITFDNSGQTGQVMVRLQSSVLEILCSAQHSGESGASSIQSFPGVSGTAPVLRRVVHLVVDLMAFNVALVSLGLCIASISHAVRLWKRTRHFFAAHYGMQLTGVFFEFVNPWLFLVLKSDALIIAGSISKLVHNRNILEAYRELSYLLGLGTLLVWISVLRYAEFSSQTHLLLRTIKRSVPGLLRFCACALILYFAFVLSAWVILGPFNVKFRTFTSSLECLFSLINGDDMYVTFSIIDRTKGLGIFLFSRIFLYTFITLFIYAVLNIFVTIIFEAYEDVKDNDDDDKHSPLWHFISQNKPPRLSVETQVDDCGMARANSRCETPEPAAPSALSRQHSPAPPEAPPAATSCARHDDKAECTGHGC</sequence>
<evidence type="ECO:0000313" key="18">
    <source>
        <dbReference type="Proteomes" id="UP000267029"/>
    </source>
</evidence>
<evidence type="ECO:0000259" key="15">
    <source>
        <dbReference type="Pfam" id="PF08016"/>
    </source>
</evidence>
<keyword evidence="11" id="KW-0407">Ion channel</keyword>
<dbReference type="PANTHER" id="PTHR12127">
    <property type="entry name" value="MUCOLIPIN"/>
    <property type="match status" value="1"/>
</dbReference>
<reference evidence="17 18" key="1">
    <citation type="submission" date="2018-10" db="EMBL/GenBank/DDBJ databases">
        <authorList>
            <consortium name="Pathogen Informatics"/>
        </authorList>
    </citation>
    <scope>NUCLEOTIDE SEQUENCE [LARGE SCALE GENOMIC DNA]</scope>
</reference>
<dbReference type="InterPro" id="IPR013122">
    <property type="entry name" value="PKD1_2_channel"/>
</dbReference>
<evidence type="ECO:0000313" key="17">
    <source>
        <dbReference type="EMBL" id="VDD79845.1"/>
    </source>
</evidence>
<dbReference type="InterPro" id="IPR039031">
    <property type="entry name" value="Mucolipin"/>
</dbReference>
<name>A0A0R3UFF7_MESCO</name>
<evidence type="ECO:0000256" key="3">
    <source>
        <dbReference type="ARBA" id="ARBA00022448"/>
    </source>
</evidence>
<evidence type="ECO:0000256" key="6">
    <source>
        <dbReference type="ARBA" id="ARBA00022753"/>
    </source>
</evidence>
<comment type="catalytic activity">
    <reaction evidence="12">
        <text>Ca(2+)(in) = Ca(2+)(out)</text>
        <dbReference type="Rhea" id="RHEA:29671"/>
        <dbReference type="ChEBI" id="CHEBI:29108"/>
    </reaction>
</comment>
<dbReference type="GO" id="GO:0005886">
    <property type="term" value="C:plasma membrane"/>
    <property type="evidence" value="ECO:0007669"/>
    <property type="project" value="UniProtKB-SubCell"/>
</dbReference>
<feature type="transmembrane region" description="Helical" evidence="14">
    <location>
        <begin position="454"/>
        <end position="473"/>
    </location>
</feature>
<comment type="subcellular location">
    <subcellularLocation>
        <location evidence="2">Cell membrane</location>
        <topology evidence="2">Multi-pass membrane protein</topology>
    </subcellularLocation>
    <subcellularLocation>
        <location evidence="1">Endosome membrane</location>
        <topology evidence="1">Multi-pass membrane protein</topology>
    </subcellularLocation>
</comment>
<keyword evidence="10" id="KW-1015">Disulfide bond</keyword>
<dbReference type="Pfam" id="PF08016">
    <property type="entry name" value="PKD_channel"/>
    <property type="match status" value="1"/>
</dbReference>
<evidence type="ECO:0000256" key="1">
    <source>
        <dbReference type="ARBA" id="ARBA00004337"/>
    </source>
</evidence>
<evidence type="ECO:0000256" key="13">
    <source>
        <dbReference type="SAM" id="MobiDB-lite"/>
    </source>
</evidence>
<keyword evidence="5 14" id="KW-0812">Transmembrane</keyword>
<proteinExistence type="predicted"/>
<evidence type="ECO:0000256" key="14">
    <source>
        <dbReference type="SAM" id="Phobius"/>
    </source>
</evidence>
<dbReference type="Proteomes" id="UP000267029">
    <property type="component" value="Unassembled WGS sequence"/>
</dbReference>
<dbReference type="InterPro" id="IPR049134">
    <property type="entry name" value="MCLN_ECD"/>
</dbReference>
<organism evidence="17 18">
    <name type="scientific">Mesocestoides corti</name>
    <name type="common">Flatworm</name>
    <dbReference type="NCBI Taxonomy" id="53468"/>
    <lineage>
        <taxon>Eukaryota</taxon>
        <taxon>Metazoa</taxon>
        <taxon>Spiralia</taxon>
        <taxon>Lophotrochozoa</taxon>
        <taxon>Platyhelminthes</taxon>
        <taxon>Cestoda</taxon>
        <taxon>Eucestoda</taxon>
        <taxon>Cyclophyllidea</taxon>
        <taxon>Mesocestoididae</taxon>
        <taxon>Mesocestoides</taxon>
    </lineage>
</organism>
<keyword evidence="18" id="KW-1185">Reference proteome</keyword>
<evidence type="ECO:0000256" key="7">
    <source>
        <dbReference type="ARBA" id="ARBA00022989"/>
    </source>
</evidence>
<evidence type="ECO:0000256" key="12">
    <source>
        <dbReference type="ARBA" id="ARBA00036634"/>
    </source>
</evidence>
<protein>
    <recommendedName>
        <fullName evidence="19">Polycystin cation channel PKD1/PKD2 domain-containing protein</fullName>
    </recommendedName>
</protein>
<gene>
    <name evidence="17" type="ORF">MCOS_LOCUS5848</name>
</gene>
<dbReference type="EMBL" id="UXSR01005217">
    <property type="protein sequence ID" value="VDD79845.1"/>
    <property type="molecule type" value="Genomic_DNA"/>
</dbReference>
<evidence type="ECO:0000256" key="11">
    <source>
        <dbReference type="ARBA" id="ARBA00023303"/>
    </source>
</evidence>
<accession>A0A0R3UFF7</accession>
<evidence type="ECO:0000256" key="5">
    <source>
        <dbReference type="ARBA" id="ARBA00022692"/>
    </source>
</evidence>
<dbReference type="GO" id="GO:0010008">
    <property type="term" value="C:endosome membrane"/>
    <property type="evidence" value="ECO:0007669"/>
    <property type="project" value="UniProtKB-SubCell"/>
</dbReference>
<dbReference type="GO" id="GO:0005765">
    <property type="term" value="C:lysosomal membrane"/>
    <property type="evidence" value="ECO:0007669"/>
    <property type="project" value="TreeGrafter"/>
</dbReference>
<keyword evidence="9 14" id="KW-0472">Membrane</keyword>
<dbReference type="STRING" id="53468.A0A0R3UFF7"/>
<feature type="transmembrane region" description="Helical" evidence="14">
    <location>
        <begin position="493"/>
        <end position="515"/>
    </location>
</feature>
<keyword evidence="3" id="KW-0813">Transport</keyword>
<feature type="transmembrane region" description="Helical" evidence="14">
    <location>
        <begin position="372"/>
        <end position="393"/>
    </location>
</feature>
<dbReference type="PANTHER" id="PTHR12127:SF7">
    <property type="entry name" value="SD02261P"/>
    <property type="match status" value="1"/>
</dbReference>
<keyword evidence="8" id="KW-0406">Ion transport</keyword>
<dbReference type="AlphaFoldDB" id="A0A0R3UFF7"/>
<dbReference type="GO" id="GO:0072345">
    <property type="term" value="F:NAADP-sensitive calcium-release channel activity"/>
    <property type="evidence" value="ECO:0007669"/>
    <property type="project" value="TreeGrafter"/>
</dbReference>
<feature type="region of interest" description="Disordered" evidence="13">
    <location>
        <begin position="629"/>
        <end position="665"/>
    </location>
</feature>
<evidence type="ECO:0008006" key="19">
    <source>
        <dbReference type="Google" id="ProtNLM"/>
    </source>
</evidence>
<feature type="domain" description="Mucolipin extracytosolic" evidence="16">
    <location>
        <begin position="129"/>
        <end position="332"/>
    </location>
</feature>